<keyword evidence="4 7" id="KW-0812">Transmembrane</keyword>
<evidence type="ECO:0000256" key="4">
    <source>
        <dbReference type="ARBA" id="ARBA00022692"/>
    </source>
</evidence>
<evidence type="ECO:0000256" key="1">
    <source>
        <dbReference type="ARBA" id="ARBA00004429"/>
    </source>
</evidence>
<keyword evidence="6 7" id="KW-0472">Membrane</keyword>
<feature type="transmembrane region" description="Helical" evidence="7">
    <location>
        <begin position="176"/>
        <end position="197"/>
    </location>
</feature>
<feature type="transmembrane region" description="Helical" evidence="7">
    <location>
        <begin position="95"/>
        <end position="120"/>
    </location>
</feature>
<feature type="transmembrane region" description="Helical" evidence="7">
    <location>
        <begin position="248"/>
        <end position="266"/>
    </location>
</feature>
<protein>
    <submittedName>
        <fullName evidence="9">TRAP transporter, DctM subunit</fullName>
    </submittedName>
</protein>
<accession>A0A1H0N7Y4</accession>
<comment type="subcellular location">
    <subcellularLocation>
        <location evidence="1">Cell inner membrane</location>
        <topology evidence="1">Multi-pass membrane protein</topology>
    </subcellularLocation>
</comment>
<proteinExistence type="predicted"/>
<evidence type="ECO:0000256" key="3">
    <source>
        <dbReference type="ARBA" id="ARBA00022519"/>
    </source>
</evidence>
<feature type="transmembrane region" description="Helical" evidence="7">
    <location>
        <begin position="141"/>
        <end position="164"/>
    </location>
</feature>
<evidence type="ECO:0000256" key="7">
    <source>
        <dbReference type="SAM" id="Phobius"/>
    </source>
</evidence>
<feature type="transmembrane region" description="Helical" evidence="7">
    <location>
        <begin position="311"/>
        <end position="333"/>
    </location>
</feature>
<evidence type="ECO:0000259" key="8">
    <source>
        <dbReference type="Pfam" id="PF06808"/>
    </source>
</evidence>
<gene>
    <name evidence="9" type="ORF">SAMN05660330_01281</name>
</gene>
<organism evidence="9 10">
    <name type="scientific">Desulforhopalus singaporensis</name>
    <dbReference type="NCBI Taxonomy" id="91360"/>
    <lineage>
        <taxon>Bacteria</taxon>
        <taxon>Pseudomonadati</taxon>
        <taxon>Thermodesulfobacteriota</taxon>
        <taxon>Desulfobulbia</taxon>
        <taxon>Desulfobulbales</taxon>
        <taxon>Desulfocapsaceae</taxon>
        <taxon>Desulforhopalus</taxon>
    </lineage>
</organism>
<feature type="transmembrane region" description="Helical" evidence="7">
    <location>
        <begin position="54"/>
        <end position="75"/>
    </location>
</feature>
<keyword evidence="2" id="KW-1003">Cell membrane</keyword>
<dbReference type="STRING" id="91360.SAMN05660330_01281"/>
<keyword evidence="3" id="KW-0997">Cell inner membrane</keyword>
<dbReference type="InterPro" id="IPR004681">
    <property type="entry name" value="TRAP_DctM"/>
</dbReference>
<evidence type="ECO:0000256" key="6">
    <source>
        <dbReference type="ARBA" id="ARBA00023136"/>
    </source>
</evidence>
<evidence type="ECO:0000256" key="5">
    <source>
        <dbReference type="ARBA" id="ARBA00022989"/>
    </source>
</evidence>
<dbReference type="GO" id="GO:0022857">
    <property type="term" value="F:transmembrane transporter activity"/>
    <property type="evidence" value="ECO:0007669"/>
    <property type="project" value="TreeGrafter"/>
</dbReference>
<reference evidence="9 10" key="1">
    <citation type="submission" date="2016-10" db="EMBL/GenBank/DDBJ databases">
        <authorList>
            <person name="de Groot N.N."/>
        </authorList>
    </citation>
    <scope>NUCLEOTIDE SEQUENCE [LARGE SCALE GENOMIC DNA]</scope>
    <source>
        <strain evidence="9 10">DSM 12130</strain>
    </source>
</reference>
<evidence type="ECO:0000313" key="9">
    <source>
        <dbReference type="EMBL" id="SDO88595.1"/>
    </source>
</evidence>
<feature type="transmembrane region" description="Helical" evidence="7">
    <location>
        <begin position="340"/>
        <end position="357"/>
    </location>
</feature>
<dbReference type="NCBIfam" id="TIGR00786">
    <property type="entry name" value="dctM"/>
    <property type="match status" value="1"/>
</dbReference>
<evidence type="ECO:0000256" key="2">
    <source>
        <dbReference type="ARBA" id="ARBA00022475"/>
    </source>
</evidence>
<dbReference type="InterPro" id="IPR010656">
    <property type="entry name" value="DctM"/>
</dbReference>
<feature type="transmembrane region" description="Helical" evidence="7">
    <location>
        <begin position="12"/>
        <end position="42"/>
    </location>
</feature>
<feature type="transmembrane region" description="Helical" evidence="7">
    <location>
        <begin position="218"/>
        <end position="242"/>
    </location>
</feature>
<feature type="transmembrane region" description="Helical" evidence="7">
    <location>
        <begin position="278"/>
        <end position="299"/>
    </location>
</feature>
<dbReference type="AlphaFoldDB" id="A0A1H0N7Y4"/>
<dbReference type="PANTHER" id="PTHR33362:SF5">
    <property type="entry name" value="C4-DICARBOXYLATE TRAP TRANSPORTER LARGE PERMEASE PROTEIN DCTM"/>
    <property type="match status" value="1"/>
</dbReference>
<feature type="transmembrane region" description="Helical" evidence="7">
    <location>
        <begin position="400"/>
        <end position="421"/>
    </location>
</feature>
<evidence type="ECO:0000313" key="10">
    <source>
        <dbReference type="Proteomes" id="UP000199073"/>
    </source>
</evidence>
<sequence length="435" mass="46566">MMGSEVGIAIALIALLFMLLIIGLEIGWSVGITAVIGLVWYVDQPLGQLAETAFGSLNSFTLTALPLFIFMGGILGNTGVNEKLFSAIEKWVANLPGGLACSVICGNAVFGAMCGSTIAATATFGKIAFPVMEKKNYSPKLALGAIASGTVLAPLIPPSILLILYGAWQGLSIVDLLAAGLIPGLTLTILFILTIIIQVKLKPELAPPAMSFTMREKLLALIDVLPFMGVILGVLGAIFGGIMTPTEAAGLGAFLSILLTLAYRRLTFEIVKRSLLDTVKITSFSLFIMAMATLISHVFNSAGIIPLIKEFIIGLPIGKYGILMLFFVMYLLMGMFFDSWSMLFLTFPFVMPVIVGLDINPVWWGIIYVMAGEQSTITPPFGLSLFVLKGVVPKHSIGTIVRGSLPFLIPIYINVLLLFLFPQLALWLPSVLKGG</sequence>
<dbReference type="PIRSF" id="PIRSF006066">
    <property type="entry name" value="HI0050"/>
    <property type="match status" value="1"/>
</dbReference>
<feature type="domain" description="TRAP C4-dicarboxylate transport system permease DctM subunit" evidence="8">
    <location>
        <begin position="14"/>
        <end position="424"/>
    </location>
</feature>
<keyword evidence="5 7" id="KW-1133">Transmembrane helix</keyword>
<dbReference type="EMBL" id="FNJI01000007">
    <property type="protein sequence ID" value="SDO88595.1"/>
    <property type="molecule type" value="Genomic_DNA"/>
</dbReference>
<dbReference type="Pfam" id="PF06808">
    <property type="entry name" value="DctM"/>
    <property type="match status" value="1"/>
</dbReference>
<dbReference type="PANTHER" id="PTHR33362">
    <property type="entry name" value="SIALIC ACID TRAP TRANSPORTER PERMEASE PROTEIN SIAT-RELATED"/>
    <property type="match status" value="1"/>
</dbReference>
<dbReference type="OrthoDB" id="9785600at2"/>
<dbReference type="GO" id="GO:0005886">
    <property type="term" value="C:plasma membrane"/>
    <property type="evidence" value="ECO:0007669"/>
    <property type="project" value="UniProtKB-SubCell"/>
</dbReference>
<dbReference type="RefSeq" id="WP_092220926.1">
    <property type="nucleotide sequence ID" value="NZ_FNJI01000007.1"/>
</dbReference>
<name>A0A1H0N7Y4_9BACT</name>
<keyword evidence="10" id="KW-1185">Reference proteome</keyword>
<dbReference type="Proteomes" id="UP000199073">
    <property type="component" value="Unassembled WGS sequence"/>
</dbReference>